<dbReference type="HOGENOM" id="CLU_1583592_0_0_10"/>
<dbReference type="KEGG" id="cte:CT0936"/>
<dbReference type="EMBL" id="AE006470">
    <property type="protein sequence ID" value="AAM72171.1"/>
    <property type="molecule type" value="Genomic_DNA"/>
</dbReference>
<dbReference type="OrthoDB" id="9816357at2"/>
<dbReference type="STRING" id="194439.CT0936"/>
<organism evidence="1 2">
    <name type="scientific">Chlorobaculum tepidum (strain ATCC 49652 / DSM 12025 / NBRC 103806 / TLS)</name>
    <name type="common">Chlorobium tepidum</name>
    <dbReference type="NCBI Taxonomy" id="194439"/>
    <lineage>
        <taxon>Bacteria</taxon>
        <taxon>Pseudomonadati</taxon>
        <taxon>Chlorobiota</taxon>
        <taxon>Chlorobiia</taxon>
        <taxon>Chlorobiales</taxon>
        <taxon>Chlorobiaceae</taxon>
        <taxon>Chlorobaculum</taxon>
    </lineage>
</organism>
<evidence type="ECO:0000313" key="1">
    <source>
        <dbReference type="EMBL" id="AAM72171.1"/>
    </source>
</evidence>
<dbReference type="Gene3D" id="3.40.50.1980">
    <property type="entry name" value="Nitrogenase molybdenum iron protein domain"/>
    <property type="match status" value="1"/>
</dbReference>
<evidence type="ECO:0000313" key="2">
    <source>
        <dbReference type="Proteomes" id="UP000001007"/>
    </source>
</evidence>
<dbReference type="Proteomes" id="UP000001007">
    <property type="component" value="Chromosome"/>
</dbReference>
<evidence type="ECO:0008006" key="3">
    <source>
        <dbReference type="Google" id="ProtNLM"/>
    </source>
</evidence>
<accession>Q8KDV8</accession>
<sequence>MLSSTETGKSLPVMKQLMFVLLLLLFAGAASGSEGRIVSQSPYITDTLCALGLANRIAGVSRYGDLDLPKTGGVIDSDPAAIAALHPGSLFLSDWTSRDVCKRVRPAGAKCVVLQKEGYECPVRIPEGDYQIVRLDGLHFVSPSPKILEGLADLQWQFGSRNKKNESK</sequence>
<dbReference type="EnsemblBacteria" id="AAM72171">
    <property type="protein sequence ID" value="AAM72171"/>
    <property type="gene ID" value="CT0936"/>
</dbReference>
<keyword evidence="2" id="KW-1185">Reference proteome</keyword>
<dbReference type="SUPFAM" id="SSF53807">
    <property type="entry name" value="Helical backbone' metal receptor"/>
    <property type="match status" value="1"/>
</dbReference>
<gene>
    <name evidence="1" type="ordered locus">CT0936</name>
</gene>
<reference evidence="1 2" key="1">
    <citation type="journal article" date="2002" name="Proc. Natl. Acad. Sci. U.S.A.">
        <title>The complete genome sequence of Chlorobium tepidum TLS, a photosynthetic, anaerobic, green-sulfur bacterium.</title>
        <authorList>
            <person name="Eisen J.A."/>
            <person name="Nelson K.E."/>
            <person name="Paulsen I.T."/>
            <person name="Heidelberg J.F."/>
            <person name="Wu M."/>
            <person name="Dodson R.J."/>
            <person name="Deboy R."/>
            <person name="Gwinn M.L."/>
            <person name="Nelson W.C."/>
            <person name="Haft D.H."/>
            <person name="Hickey E.K."/>
            <person name="Peterson J.D."/>
            <person name="Durkin A.S."/>
            <person name="Kolonay J.L."/>
            <person name="Yang F."/>
            <person name="Holt I."/>
            <person name="Umayam L.A."/>
            <person name="Mason T."/>
            <person name="Brenner M."/>
            <person name="Shea T.P."/>
            <person name="Parksey D."/>
            <person name="Nierman W.C."/>
            <person name="Feldblyum T.V."/>
            <person name="Hansen C.L."/>
            <person name="Craven M.B."/>
            <person name="Radune D."/>
            <person name="Vamathevan J."/>
            <person name="Khouri H."/>
            <person name="White O."/>
            <person name="Gruber T.M."/>
            <person name="Ketchum K.A."/>
            <person name="Venter J.C."/>
            <person name="Tettelin H."/>
            <person name="Bryant D.A."/>
            <person name="Fraser C.M."/>
        </authorList>
    </citation>
    <scope>NUCLEOTIDE SEQUENCE [LARGE SCALE GENOMIC DNA]</scope>
    <source>
        <strain evidence="2">ATCC 49652 / DSM 12025 / NBRC 103806 / TLS</strain>
    </source>
</reference>
<dbReference type="AlphaFoldDB" id="Q8KDV8"/>
<name>Q8KDV8_CHLTE</name>
<protein>
    <recommendedName>
        <fullName evidence="3">Fe/B12 periplasmic-binding domain-containing protein</fullName>
    </recommendedName>
</protein>
<proteinExistence type="predicted"/>
<dbReference type="SMR" id="Q8KDV8"/>
<dbReference type="eggNOG" id="COG0614">
    <property type="taxonomic scope" value="Bacteria"/>
</dbReference>